<keyword evidence="1" id="KW-1133">Transmembrane helix</keyword>
<accession>A0ABW4AT32</accession>
<feature type="transmembrane region" description="Helical" evidence="1">
    <location>
        <begin position="93"/>
        <end position="112"/>
    </location>
</feature>
<dbReference type="EMBL" id="JBHTMK010000066">
    <property type="protein sequence ID" value="MFD1373400.1"/>
    <property type="molecule type" value="Genomic_DNA"/>
</dbReference>
<evidence type="ECO:0000313" key="3">
    <source>
        <dbReference type="Proteomes" id="UP001597183"/>
    </source>
</evidence>
<keyword evidence="1" id="KW-0812">Transmembrane</keyword>
<dbReference type="RefSeq" id="WP_317795887.1">
    <property type="nucleotide sequence ID" value="NZ_AP028461.1"/>
</dbReference>
<proteinExistence type="predicted"/>
<keyword evidence="1" id="KW-0472">Membrane</keyword>
<evidence type="ECO:0000313" key="2">
    <source>
        <dbReference type="EMBL" id="MFD1373400.1"/>
    </source>
</evidence>
<gene>
    <name evidence="2" type="ORF">ACFQ5G_49410</name>
</gene>
<feature type="transmembrane region" description="Helical" evidence="1">
    <location>
        <begin position="50"/>
        <end position="72"/>
    </location>
</feature>
<comment type="caution">
    <text evidence="2">The sequence shown here is derived from an EMBL/GenBank/DDBJ whole genome shotgun (WGS) entry which is preliminary data.</text>
</comment>
<protein>
    <submittedName>
        <fullName evidence="2">Uncharacterized protein</fullName>
    </submittedName>
</protein>
<dbReference type="Proteomes" id="UP001597183">
    <property type="component" value="Unassembled WGS sequence"/>
</dbReference>
<name>A0ABW4AT32_9ACTN</name>
<evidence type="ECO:0000256" key="1">
    <source>
        <dbReference type="SAM" id="Phobius"/>
    </source>
</evidence>
<reference evidence="3" key="1">
    <citation type="journal article" date="2019" name="Int. J. Syst. Evol. Microbiol.">
        <title>The Global Catalogue of Microorganisms (GCM) 10K type strain sequencing project: providing services to taxonomists for standard genome sequencing and annotation.</title>
        <authorList>
            <consortium name="The Broad Institute Genomics Platform"/>
            <consortium name="The Broad Institute Genome Sequencing Center for Infectious Disease"/>
            <person name="Wu L."/>
            <person name="Ma J."/>
        </authorList>
    </citation>
    <scope>NUCLEOTIDE SEQUENCE [LARGE SCALE GENOMIC DNA]</scope>
    <source>
        <strain evidence="3">CCM 7526</strain>
    </source>
</reference>
<organism evidence="2 3">
    <name type="scientific">Actinoplanes sichuanensis</name>
    <dbReference type="NCBI Taxonomy" id="512349"/>
    <lineage>
        <taxon>Bacteria</taxon>
        <taxon>Bacillati</taxon>
        <taxon>Actinomycetota</taxon>
        <taxon>Actinomycetes</taxon>
        <taxon>Micromonosporales</taxon>
        <taxon>Micromonosporaceae</taxon>
        <taxon>Actinoplanes</taxon>
    </lineage>
</organism>
<feature type="transmembrane region" description="Helical" evidence="1">
    <location>
        <begin position="124"/>
        <end position="144"/>
    </location>
</feature>
<keyword evidence="3" id="KW-1185">Reference proteome</keyword>
<sequence length="264" mass="28673">MHRRLYAGLRTGLLVLGWVVRRRAVLSTTALLTAVALQVLPRYAENGHHLGFRLAVGILPAIPFLLCSAFAARVFHPAKLVARPEASAFDVPVGPSAVLAATGQTFFVFFLLGGPVRAVAADEGLWWLAAILAVLLTGQLAAFWRAALGRFGTRLTPDGIEFRDVFGSLFLPWQALATPRSARPRDAQQVTLHLAHPELVRRRGFRYSGPALLPAAGVDAQLLARAIHEYANDADLRSTIGSTAELDRFLAIPHITDHADRART</sequence>